<proteinExistence type="predicted"/>
<organism evidence="1 2">
    <name type="scientific">Sphaerisporangium dianthi</name>
    <dbReference type="NCBI Taxonomy" id="1436120"/>
    <lineage>
        <taxon>Bacteria</taxon>
        <taxon>Bacillati</taxon>
        <taxon>Actinomycetota</taxon>
        <taxon>Actinomycetes</taxon>
        <taxon>Streptosporangiales</taxon>
        <taxon>Streptosporangiaceae</taxon>
        <taxon>Sphaerisporangium</taxon>
    </lineage>
</organism>
<evidence type="ECO:0000313" key="2">
    <source>
        <dbReference type="Proteomes" id="UP001596004"/>
    </source>
</evidence>
<comment type="caution">
    <text evidence="1">The sequence shown here is derived from an EMBL/GenBank/DDBJ whole genome shotgun (WGS) entry which is preliminary data.</text>
</comment>
<dbReference type="RefSeq" id="WP_380840135.1">
    <property type="nucleotide sequence ID" value="NZ_JBHSFP010000006.1"/>
</dbReference>
<gene>
    <name evidence="1" type="ORF">ACFO60_12115</name>
</gene>
<dbReference type="EMBL" id="JBHSFP010000006">
    <property type="protein sequence ID" value="MFC4531512.1"/>
    <property type="molecule type" value="Genomic_DNA"/>
</dbReference>
<accession>A0ABV9CFQ8</accession>
<name>A0ABV9CFQ8_9ACTN</name>
<protein>
    <recommendedName>
        <fullName evidence="3">Sensor domain-containing protein</fullName>
    </recommendedName>
</protein>
<sequence>MNSEPVAGVSWHVIRKVMATVPVVASLLAGCGLAGAETARIPKGFLLTEVQASATRPPEMTEEDWWKVSDSTSRRLELNPCESRRTSRDGRVAMRTITHLTSGPSYDSEQLVLYRTAVAAHDAFRELRGEVRSCPGKGSPSSSKVGYFGRPLRVGDEAMSVGLYFMRDGRRRRDPGRLWAVARRGAAVFLYSSDEVPEDPASLVKRLAGQAGEMAAKVCGLPQVCG</sequence>
<evidence type="ECO:0008006" key="3">
    <source>
        <dbReference type="Google" id="ProtNLM"/>
    </source>
</evidence>
<evidence type="ECO:0000313" key="1">
    <source>
        <dbReference type="EMBL" id="MFC4531512.1"/>
    </source>
</evidence>
<reference evidence="2" key="1">
    <citation type="journal article" date="2019" name="Int. J. Syst. Evol. Microbiol.">
        <title>The Global Catalogue of Microorganisms (GCM) 10K type strain sequencing project: providing services to taxonomists for standard genome sequencing and annotation.</title>
        <authorList>
            <consortium name="The Broad Institute Genomics Platform"/>
            <consortium name="The Broad Institute Genome Sequencing Center for Infectious Disease"/>
            <person name="Wu L."/>
            <person name="Ma J."/>
        </authorList>
    </citation>
    <scope>NUCLEOTIDE SEQUENCE [LARGE SCALE GENOMIC DNA]</scope>
    <source>
        <strain evidence="2">CGMCC 4.7132</strain>
    </source>
</reference>
<keyword evidence="2" id="KW-1185">Reference proteome</keyword>
<dbReference type="Proteomes" id="UP001596004">
    <property type="component" value="Unassembled WGS sequence"/>
</dbReference>